<accession>A0A4V1J251</accession>
<feature type="transmembrane region" description="Helical" evidence="1">
    <location>
        <begin position="85"/>
        <end position="106"/>
    </location>
</feature>
<keyword evidence="1" id="KW-0812">Transmembrane</keyword>
<feature type="transmembrane region" description="Helical" evidence="1">
    <location>
        <begin position="157"/>
        <end position="179"/>
    </location>
</feature>
<dbReference type="InterPro" id="IPR040410">
    <property type="entry name" value="UPF0658_Golgi"/>
</dbReference>
<sequence length="385" mass="42053">MARRSTLWFLAAGGRDAPSASASPQPRVSSWILWPQCETPQSSWLRTVWGTSLALDLIMVVLQATIIGVLCGNETGITLDTSVPLVQHVIHLAMSIYNFALLWDALHRRNFPQLVGTIIMHITSAIYAILQAALPVAPHVSHMAVHDTRIDQALHAIKIFNATVVSVGAVVLASISRKARGDFGWRVFKHLGADPRLKRVYAIHHSLLAAIKINLFYFIIYLLQYGLLTEISAVSAHKAHWIDYDAEVNPLAISIIVGAGMPLSVLSTGLLVLAVVWLAGWLANKLQPATLSCLTSSLSLHASPSDRLLPLDDHYCRGIILHIPLLWHKSLSPCGSNAQCQPLSLPLVRRSELPKEILPGFAGHAEAGLAPYPSNRVSVARWSIE</sequence>
<proteinExistence type="predicted"/>
<dbReference type="AlphaFoldDB" id="A0A4V1J251"/>
<keyword evidence="1" id="KW-0472">Membrane</keyword>
<evidence type="ECO:0000256" key="1">
    <source>
        <dbReference type="SAM" id="Phobius"/>
    </source>
</evidence>
<name>A0A4V1J251_9FUNG</name>
<keyword evidence="3" id="KW-1185">Reference proteome</keyword>
<dbReference type="EMBL" id="KZ989224">
    <property type="protein sequence ID" value="RKP27339.1"/>
    <property type="molecule type" value="Genomic_DNA"/>
</dbReference>
<protein>
    <submittedName>
        <fullName evidence="2">Uncharacterized protein</fullName>
    </submittedName>
</protein>
<evidence type="ECO:0000313" key="3">
    <source>
        <dbReference type="Proteomes" id="UP000278143"/>
    </source>
</evidence>
<dbReference type="PANTHER" id="PTHR34391">
    <property type="entry name" value="UPF0658 GOLGI APPARATUS MEMBRANE PROTEIN C1952.10C-RELATED"/>
    <property type="match status" value="1"/>
</dbReference>
<dbReference type="Proteomes" id="UP000278143">
    <property type="component" value="Unassembled WGS sequence"/>
</dbReference>
<feature type="transmembrane region" description="Helical" evidence="1">
    <location>
        <begin position="200"/>
        <end position="223"/>
    </location>
</feature>
<feature type="transmembrane region" description="Helical" evidence="1">
    <location>
        <begin position="251"/>
        <end position="279"/>
    </location>
</feature>
<dbReference type="OrthoDB" id="2448307at2759"/>
<evidence type="ECO:0000313" key="2">
    <source>
        <dbReference type="EMBL" id="RKP27339.1"/>
    </source>
</evidence>
<dbReference type="PANTHER" id="PTHR34391:SF2">
    <property type="entry name" value="TRP C-TERMINAL DOMAIN-CONTAINING PROTEIN"/>
    <property type="match status" value="1"/>
</dbReference>
<gene>
    <name evidence="2" type="ORF">SYNPS1DRAFT_27002</name>
</gene>
<dbReference type="GO" id="GO:0005794">
    <property type="term" value="C:Golgi apparatus"/>
    <property type="evidence" value="ECO:0007669"/>
    <property type="project" value="TreeGrafter"/>
</dbReference>
<reference evidence="3" key="1">
    <citation type="journal article" date="2018" name="Nat. Microbiol.">
        <title>Leveraging single-cell genomics to expand the fungal tree of life.</title>
        <authorList>
            <person name="Ahrendt S.R."/>
            <person name="Quandt C.A."/>
            <person name="Ciobanu D."/>
            <person name="Clum A."/>
            <person name="Salamov A."/>
            <person name="Andreopoulos B."/>
            <person name="Cheng J.F."/>
            <person name="Woyke T."/>
            <person name="Pelin A."/>
            <person name="Henrissat B."/>
            <person name="Reynolds N.K."/>
            <person name="Benny G.L."/>
            <person name="Smith M.E."/>
            <person name="James T.Y."/>
            <person name="Grigoriev I.V."/>
        </authorList>
    </citation>
    <scope>NUCLEOTIDE SEQUENCE [LARGE SCALE GENOMIC DNA]</scope>
    <source>
        <strain evidence="3">Benny S71-1</strain>
    </source>
</reference>
<keyword evidence="1" id="KW-1133">Transmembrane helix</keyword>
<organism evidence="2 3">
    <name type="scientific">Syncephalis pseudoplumigaleata</name>
    <dbReference type="NCBI Taxonomy" id="1712513"/>
    <lineage>
        <taxon>Eukaryota</taxon>
        <taxon>Fungi</taxon>
        <taxon>Fungi incertae sedis</taxon>
        <taxon>Zoopagomycota</taxon>
        <taxon>Zoopagomycotina</taxon>
        <taxon>Zoopagomycetes</taxon>
        <taxon>Zoopagales</taxon>
        <taxon>Piptocephalidaceae</taxon>
        <taxon>Syncephalis</taxon>
    </lineage>
</organism>
<feature type="transmembrane region" description="Helical" evidence="1">
    <location>
        <begin position="118"/>
        <end position="137"/>
    </location>
</feature>